<proteinExistence type="predicted"/>
<protein>
    <submittedName>
        <fullName evidence="4">Aste57867_14879 protein</fullName>
    </submittedName>
</protein>
<evidence type="ECO:0000256" key="2">
    <source>
        <dbReference type="SAM" id="MobiDB-lite"/>
    </source>
</evidence>
<dbReference type="EMBL" id="CAADRA010005606">
    <property type="protein sequence ID" value="VFT91696.1"/>
    <property type="molecule type" value="Genomic_DNA"/>
</dbReference>
<evidence type="ECO:0000313" key="3">
    <source>
        <dbReference type="EMBL" id="KAF0694243.1"/>
    </source>
</evidence>
<feature type="compositionally biased region" description="Low complexity" evidence="2">
    <location>
        <begin position="178"/>
        <end position="193"/>
    </location>
</feature>
<dbReference type="OrthoDB" id="2130750at2759"/>
<reference evidence="4 5" key="1">
    <citation type="submission" date="2019-03" db="EMBL/GenBank/DDBJ databases">
        <authorList>
            <person name="Gaulin E."/>
            <person name="Dumas B."/>
        </authorList>
    </citation>
    <scope>NUCLEOTIDE SEQUENCE [LARGE SCALE GENOMIC DNA]</scope>
    <source>
        <strain evidence="4">CBS 568.67</strain>
    </source>
</reference>
<sequence length="237" mass="26495">MQQLVARLEVIGERNVVLDEALQRAMAQSKQDQTDMVALRARLKSSKHKVDKFDAMQSALTAAEDKVRDAVTMKHMYKQQVDALKRRIGELEEAAAGHAAAAKQWTRTHDHMQSIVETHTKDLVGEIETLQRQVAKVTKKYEAAVEARRALELKVHERNATIAKLHQANQAASSPTHRSSQSQARRQPSAAASTPRTSDAAPSLPTDKAQTLRLTPNPAEEMESLLKKLERISHQYK</sequence>
<feature type="coiled-coil region" evidence="1">
    <location>
        <begin position="120"/>
        <end position="147"/>
    </location>
</feature>
<dbReference type="AlphaFoldDB" id="A0A485L1U3"/>
<reference evidence="3" key="2">
    <citation type="submission" date="2019-06" db="EMBL/GenBank/DDBJ databases">
        <title>Genomics analysis of Aphanomyces spp. identifies a new class of oomycete effector associated with host adaptation.</title>
        <authorList>
            <person name="Gaulin E."/>
        </authorList>
    </citation>
    <scope>NUCLEOTIDE SEQUENCE</scope>
    <source>
        <strain evidence="3">CBS 578.67</strain>
    </source>
</reference>
<evidence type="ECO:0000256" key="1">
    <source>
        <dbReference type="SAM" id="Coils"/>
    </source>
</evidence>
<keyword evidence="1" id="KW-0175">Coiled coil</keyword>
<dbReference type="Proteomes" id="UP000332933">
    <property type="component" value="Unassembled WGS sequence"/>
</dbReference>
<keyword evidence="5" id="KW-1185">Reference proteome</keyword>
<evidence type="ECO:0000313" key="5">
    <source>
        <dbReference type="Proteomes" id="UP000332933"/>
    </source>
</evidence>
<feature type="compositionally biased region" description="Basic and acidic residues" evidence="2">
    <location>
        <begin position="224"/>
        <end position="237"/>
    </location>
</feature>
<accession>A0A485L1U3</accession>
<organism evidence="4 5">
    <name type="scientific">Aphanomyces stellatus</name>
    <dbReference type="NCBI Taxonomy" id="120398"/>
    <lineage>
        <taxon>Eukaryota</taxon>
        <taxon>Sar</taxon>
        <taxon>Stramenopiles</taxon>
        <taxon>Oomycota</taxon>
        <taxon>Saprolegniomycetes</taxon>
        <taxon>Saprolegniales</taxon>
        <taxon>Verrucalvaceae</taxon>
        <taxon>Aphanomyces</taxon>
    </lineage>
</organism>
<name>A0A485L1U3_9STRA</name>
<dbReference type="EMBL" id="VJMH01005585">
    <property type="protein sequence ID" value="KAF0694243.1"/>
    <property type="molecule type" value="Genomic_DNA"/>
</dbReference>
<evidence type="ECO:0000313" key="4">
    <source>
        <dbReference type="EMBL" id="VFT91696.1"/>
    </source>
</evidence>
<feature type="compositionally biased region" description="Polar residues" evidence="2">
    <location>
        <begin position="167"/>
        <end position="177"/>
    </location>
</feature>
<gene>
    <name evidence="4" type="primary">Aste57867_14879</name>
    <name evidence="3" type="ORF">As57867_014823</name>
    <name evidence="4" type="ORF">ASTE57867_14879</name>
</gene>
<feature type="region of interest" description="Disordered" evidence="2">
    <location>
        <begin position="166"/>
        <end position="237"/>
    </location>
</feature>